<reference evidence="3 4" key="1">
    <citation type="submission" date="2016-08" db="EMBL/GenBank/DDBJ databases">
        <title>A novel genetic cassette of butanologenic Thermoanaerobacterium thermosaccharolyticum that directly convert cellulose to butanol.</title>
        <authorList>
            <person name="Li T."/>
            <person name="He J."/>
        </authorList>
    </citation>
    <scope>NUCLEOTIDE SEQUENCE [LARGE SCALE GENOMIC DNA]</scope>
    <source>
        <strain evidence="3 4">TG57</strain>
    </source>
</reference>
<feature type="domain" description="NAD/GMP synthase" evidence="2">
    <location>
        <begin position="6"/>
        <end position="79"/>
    </location>
</feature>
<organism evidence="3 4">
    <name type="scientific">Thermoanaerobacterium thermosaccharolyticum</name>
    <name type="common">Clostridium thermosaccharolyticum</name>
    <dbReference type="NCBI Taxonomy" id="1517"/>
    <lineage>
        <taxon>Bacteria</taxon>
        <taxon>Bacillati</taxon>
        <taxon>Bacillota</taxon>
        <taxon>Clostridia</taxon>
        <taxon>Thermoanaerobacterales</taxon>
        <taxon>Thermoanaerobacteraceae</taxon>
        <taxon>Thermoanaerobacterium</taxon>
    </lineage>
</organism>
<dbReference type="SUPFAM" id="SSF52402">
    <property type="entry name" value="Adenine nucleotide alpha hydrolases-like"/>
    <property type="match status" value="1"/>
</dbReference>
<dbReference type="EMBL" id="CP016893">
    <property type="protein sequence ID" value="AST58646.1"/>
    <property type="molecule type" value="Genomic_DNA"/>
</dbReference>
<dbReference type="NCBIfam" id="TIGR00268">
    <property type="entry name" value="ATP-dependent sacrificial sulfur transferase LarE"/>
    <property type="match status" value="1"/>
</dbReference>
<dbReference type="RefSeq" id="WP_094397850.1">
    <property type="nucleotide sequence ID" value="NZ_CP016893.1"/>
</dbReference>
<dbReference type="InterPro" id="IPR014729">
    <property type="entry name" value="Rossmann-like_a/b/a_fold"/>
</dbReference>
<proteinExistence type="predicted"/>
<dbReference type="GO" id="GO:0006163">
    <property type="term" value="P:purine nucleotide metabolic process"/>
    <property type="evidence" value="ECO:0007669"/>
    <property type="project" value="UniProtKB-ARBA"/>
</dbReference>
<dbReference type="GO" id="GO:0016783">
    <property type="term" value="F:sulfurtransferase activity"/>
    <property type="evidence" value="ECO:0007669"/>
    <property type="project" value="InterPro"/>
</dbReference>
<sequence length="275" mass="31209">MRLEEKYENLKKYIKELGSAVIAFSGGVDSTFLAKVCKDVLKDSCLAVTATSSTYPEREFKEALELAKEIGIRHKIIKSEELEIEGFSKNPIDRCYYCKSELFSKLKKVADDEGIEYVLDGTNADDTGDFRPGRRAAKELGVKSPLLECGFTKDDIREMSKRLGLPTWNKPAYACLSSRFPYGQEITSEKLSMVEKSEEYLLNLGFVGFRVRHHGDIARIELNPDQINMMLDENIRKKVVSKLKEIGFKYVSLDLEGYRTGSMNEAISELINNVR</sequence>
<dbReference type="Gene3D" id="3.40.50.620">
    <property type="entry name" value="HUPs"/>
    <property type="match status" value="1"/>
</dbReference>
<dbReference type="Proteomes" id="UP000214975">
    <property type="component" value="Chromosome"/>
</dbReference>
<dbReference type="PANTHER" id="PTHR43169">
    <property type="entry name" value="EXSB FAMILY PROTEIN"/>
    <property type="match status" value="1"/>
</dbReference>
<dbReference type="PANTHER" id="PTHR43169:SF2">
    <property type="entry name" value="NAD_GMP SYNTHASE DOMAIN-CONTAINING PROTEIN"/>
    <property type="match status" value="1"/>
</dbReference>
<gene>
    <name evidence="3" type="ORF">Thert_02831</name>
</gene>
<evidence type="ECO:0000313" key="3">
    <source>
        <dbReference type="EMBL" id="AST58646.1"/>
    </source>
</evidence>
<dbReference type="Pfam" id="PF02540">
    <property type="entry name" value="NAD_synthase"/>
    <property type="match status" value="1"/>
</dbReference>
<dbReference type="InterPro" id="IPR022310">
    <property type="entry name" value="NAD/GMP_synthase"/>
</dbReference>
<evidence type="ECO:0000259" key="2">
    <source>
        <dbReference type="Pfam" id="PF02540"/>
    </source>
</evidence>
<dbReference type="CDD" id="cd01990">
    <property type="entry name" value="LarE-like"/>
    <property type="match status" value="1"/>
</dbReference>
<dbReference type="AlphaFoldDB" id="A0A223I1M4"/>
<dbReference type="InterPro" id="IPR052188">
    <property type="entry name" value="Ni-pincer_cofactor_biosynth"/>
</dbReference>
<name>A0A223I1M4_THETR</name>
<feature type="active site" description="Nucleophile and sulfur donor" evidence="1">
    <location>
        <position position="175"/>
    </location>
</feature>
<accession>A0A223I1M4</accession>
<evidence type="ECO:0000313" key="4">
    <source>
        <dbReference type="Proteomes" id="UP000214975"/>
    </source>
</evidence>
<evidence type="ECO:0000256" key="1">
    <source>
        <dbReference type="PIRSR" id="PIRSR006661-1"/>
    </source>
</evidence>
<dbReference type="PIRSF" id="PIRSF006661">
    <property type="entry name" value="PP-lp_UCP006661"/>
    <property type="match status" value="1"/>
</dbReference>
<dbReference type="InterPro" id="IPR005232">
    <property type="entry name" value="LarE"/>
</dbReference>
<protein>
    <submittedName>
        <fullName evidence="3">Potassium ABC transporter atpase</fullName>
    </submittedName>
</protein>